<comment type="caution">
    <text evidence="1">The sequence shown here is derived from an EMBL/GenBank/DDBJ whole genome shotgun (WGS) entry which is preliminary data.</text>
</comment>
<name>A0ABW1FXV1_9ACTN</name>
<dbReference type="RefSeq" id="WP_345092695.1">
    <property type="nucleotide sequence ID" value="NZ_BAAAWG010000024.1"/>
</dbReference>
<reference evidence="2" key="1">
    <citation type="journal article" date="2019" name="Int. J. Syst. Evol. Microbiol.">
        <title>The Global Catalogue of Microorganisms (GCM) 10K type strain sequencing project: providing services to taxonomists for standard genome sequencing and annotation.</title>
        <authorList>
            <consortium name="The Broad Institute Genomics Platform"/>
            <consortium name="The Broad Institute Genome Sequencing Center for Infectious Disease"/>
            <person name="Wu L."/>
            <person name="Ma J."/>
        </authorList>
    </citation>
    <scope>NUCLEOTIDE SEQUENCE [LARGE SCALE GENOMIC DNA]</scope>
    <source>
        <strain evidence="2">CGMCC 1.15809</strain>
    </source>
</reference>
<accession>A0ABW1FXV1</accession>
<dbReference type="EMBL" id="JBHSPW010000022">
    <property type="protein sequence ID" value="MFC5897503.1"/>
    <property type="molecule type" value="Genomic_DNA"/>
</dbReference>
<organism evidence="1 2">
    <name type="scientific">Streptomyces ramulosus</name>
    <dbReference type="NCBI Taxonomy" id="47762"/>
    <lineage>
        <taxon>Bacteria</taxon>
        <taxon>Bacillati</taxon>
        <taxon>Actinomycetota</taxon>
        <taxon>Actinomycetes</taxon>
        <taxon>Kitasatosporales</taxon>
        <taxon>Streptomycetaceae</taxon>
        <taxon>Streptomyces</taxon>
    </lineage>
</organism>
<keyword evidence="2" id="KW-1185">Reference proteome</keyword>
<gene>
    <name evidence="1" type="ORF">ACFP3M_32330</name>
</gene>
<proteinExistence type="predicted"/>
<dbReference type="Proteomes" id="UP001596241">
    <property type="component" value="Unassembled WGS sequence"/>
</dbReference>
<sequence>MDGRICDGLDAVVDVACRRLAQGDVDAPPEAVPSGPGAARAVMAAVRSRIGGPLAYGGAVRGLCVRWAMDDRVLALSGPAGDLQLSVRPERYLDRTDRIPFDAASAPVDFEQLPYVWLILPGRPMWPPPPRVPIATSWSALETSLSAVLYSCMTQASHLLYSQTHFGFNITGGPRAVAAACDSQSLSVLVDDRGPSEPTPPEEMMRRGWDRPLVGWWEHTLLAPDQAAAAATMLVGELRAGDATPSALRADDVSSNGGTLLLPGLAVR</sequence>
<evidence type="ECO:0000313" key="2">
    <source>
        <dbReference type="Proteomes" id="UP001596241"/>
    </source>
</evidence>
<protein>
    <submittedName>
        <fullName evidence="1">Uncharacterized protein</fullName>
    </submittedName>
</protein>
<evidence type="ECO:0000313" key="1">
    <source>
        <dbReference type="EMBL" id="MFC5897503.1"/>
    </source>
</evidence>